<dbReference type="EMBL" id="MVBO01000138">
    <property type="protein sequence ID" value="OZJ02633.1"/>
    <property type="molecule type" value="Genomic_DNA"/>
</dbReference>
<keyword evidence="3" id="KW-1133">Transmembrane helix</keyword>
<organism evidence="5 6">
    <name type="scientific">Bifiguratus adelaidae</name>
    <dbReference type="NCBI Taxonomy" id="1938954"/>
    <lineage>
        <taxon>Eukaryota</taxon>
        <taxon>Fungi</taxon>
        <taxon>Fungi incertae sedis</taxon>
        <taxon>Mucoromycota</taxon>
        <taxon>Mucoromycotina</taxon>
        <taxon>Endogonomycetes</taxon>
        <taxon>Endogonales</taxon>
        <taxon>Endogonales incertae sedis</taxon>
        <taxon>Bifiguratus</taxon>
    </lineage>
</organism>
<feature type="region of interest" description="Disordered" evidence="2">
    <location>
        <begin position="1"/>
        <end position="74"/>
    </location>
</feature>
<evidence type="ECO:0000256" key="3">
    <source>
        <dbReference type="SAM" id="Phobius"/>
    </source>
</evidence>
<evidence type="ECO:0000256" key="1">
    <source>
        <dbReference type="ARBA" id="ARBA00008306"/>
    </source>
</evidence>
<evidence type="ECO:0000256" key="2">
    <source>
        <dbReference type="SAM" id="MobiDB-lite"/>
    </source>
</evidence>
<reference evidence="5 6" key="1">
    <citation type="journal article" date="2017" name="Mycologia">
        <title>Bifiguratus adelaidae, gen. et sp. nov., a new member of Mucoromycotina in endophytic and soil-dwelling habitats.</title>
        <authorList>
            <person name="Torres-Cruz T.J."/>
            <person name="Billingsley Tobias T.L."/>
            <person name="Almatruk M."/>
            <person name="Hesse C."/>
            <person name="Kuske C.R."/>
            <person name="Desiro A."/>
            <person name="Benucci G.M."/>
            <person name="Bonito G."/>
            <person name="Stajich J.E."/>
            <person name="Dunlap C."/>
            <person name="Arnold A.E."/>
            <person name="Porras-Alfaro A."/>
        </authorList>
    </citation>
    <scope>NUCLEOTIDE SEQUENCE [LARGE SCALE GENOMIC DNA]</scope>
    <source>
        <strain evidence="5 6">AZ0501</strain>
    </source>
</reference>
<proteinExistence type="inferred from homology"/>
<feature type="transmembrane region" description="Helical" evidence="3">
    <location>
        <begin position="536"/>
        <end position="558"/>
    </location>
</feature>
<accession>A0A261XWA6</accession>
<feature type="compositionally biased region" description="Basic and acidic residues" evidence="2">
    <location>
        <begin position="277"/>
        <end position="292"/>
    </location>
</feature>
<comment type="caution">
    <text evidence="5">The sequence shown here is derived from an EMBL/GenBank/DDBJ whole genome shotgun (WGS) entry which is preliminary data.</text>
</comment>
<dbReference type="PANTHER" id="PTHR16255:SF4">
    <property type="entry name" value="SPORULATION PROTEIN RMD8"/>
    <property type="match status" value="1"/>
</dbReference>
<comment type="similarity">
    <text evidence="1">Belongs to the RMD1/sif2 family.</text>
</comment>
<evidence type="ECO:0000313" key="5">
    <source>
        <dbReference type="EMBL" id="OZJ02633.1"/>
    </source>
</evidence>
<feature type="compositionally biased region" description="Polar residues" evidence="2">
    <location>
        <begin position="27"/>
        <end position="74"/>
    </location>
</feature>
<keyword evidence="3" id="KW-0812">Transmembrane</keyword>
<dbReference type="InterPro" id="IPR003734">
    <property type="entry name" value="DUF155"/>
</dbReference>
<sequence>MAPRGPRRSLTESDTPPLKTQMDHATGTISGQTSRLPASNVVGQPQQKDPASGRNPYTTTVLKNVPTPTTTGTSNKSAAAAAAAARLKTAQPVRSTKLSQKLVLLPEDAVDRTLEAADNLRELDETLPPIGYMLPESLAVSSSRTDAERFKKEDREAAGLPRVTAYCVGEGYKVKGIQKFLRASQGVAPRLYDECLYAPYHFPLSIIKSRQGISSGAAIVKSAPLATTPDGTSLLEKQLERFEELNMDYEEDNYFSNAMTNDPSDLQEELPPLMQARSHEDHSSINEEHTTEDIEPNGPPRLSTSAPVSPTKPTASKAETSILRPFTGGEVFVFDYGVVVFWNFTRAQELLLLEDFAPYCERPLKDSPYDEDVQIEEMHFQYDTSQAITQPRIFNDMITLKSGNHMIKLTISHAISQSAVLARFEDMMEATIEDTKHIPKQLAQTGRLSMNRTEITKINGHLFKLRMNVNLVSNVLDTPEIFWSEPALQPLYNAMKGYLEISQRAKILNDRCEVISDLLLMLREHMNNAFVSYQTWIIIWMIVVAVLVAMVEVGVKFLGVEG</sequence>
<dbReference type="OrthoDB" id="18302at2759"/>
<dbReference type="AlphaFoldDB" id="A0A261XWA6"/>
<dbReference type="PANTHER" id="PTHR16255">
    <property type="entry name" value="REQUIRED FOR MEIOTIC NUCLEAR DIVISION PROTEIN 1 HOMOLOG"/>
    <property type="match status" value="1"/>
</dbReference>
<evidence type="ECO:0000259" key="4">
    <source>
        <dbReference type="Pfam" id="PF02582"/>
    </source>
</evidence>
<gene>
    <name evidence="5" type="ORF">BZG36_04161</name>
</gene>
<keyword evidence="6" id="KW-1185">Reference proteome</keyword>
<dbReference type="InterPro" id="IPR051624">
    <property type="entry name" value="RMD1/Sad1-interacting"/>
</dbReference>
<protein>
    <recommendedName>
        <fullName evidence="4">DUF155 domain-containing protein</fullName>
    </recommendedName>
</protein>
<dbReference type="Pfam" id="PF02582">
    <property type="entry name" value="DUF155"/>
    <property type="match status" value="1"/>
</dbReference>
<dbReference type="GO" id="GO:0005739">
    <property type="term" value="C:mitochondrion"/>
    <property type="evidence" value="ECO:0007669"/>
    <property type="project" value="UniProtKB-ARBA"/>
</dbReference>
<name>A0A261XWA6_9FUNG</name>
<feature type="compositionally biased region" description="Polar residues" evidence="2">
    <location>
        <begin position="302"/>
        <end position="317"/>
    </location>
</feature>
<dbReference type="Proteomes" id="UP000242875">
    <property type="component" value="Unassembled WGS sequence"/>
</dbReference>
<feature type="region of interest" description="Disordered" evidence="2">
    <location>
        <begin position="276"/>
        <end position="317"/>
    </location>
</feature>
<keyword evidence="3" id="KW-0472">Membrane</keyword>
<evidence type="ECO:0000313" key="6">
    <source>
        <dbReference type="Proteomes" id="UP000242875"/>
    </source>
</evidence>
<feature type="domain" description="DUF155" evidence="4">
    <location>
        <begin position="331"/>
        <end position="509"/>
    </location>
</feature>